<dbReference type="EMBL" id="QNBC01000035">
    <property type="protein sequence ID" value="RKX66681.1"/>
    <property type="molecule type" value="Genomic_DNA"/>
</dbReference>
<feature type="domain" description="HTH arsR-type" evidence="4">
    <location>
        <begin position="1"/>
        <end position="97"/>
    </location>
</feature>
<evidence type="ECO:0000259" key="4">
    <source>
        <dbReference type="PROSITE" id="PS50987"/>
    </source>
</evidence>
<proteinExistence type="predicted"/>
<evidence type="ECO:0000256" key="1">
    <source>
        <dbReference type="ARBA" id="ARBA00023015"/>
    </source>
</evidence>
<dbReference type="SUPFAM" id="SSF46785">
    <property type="entry name" value="Winged helix' DNA-binding domain"/>
    <property type="match status" value="1"/>
</dbReference>
<dbReference type="Pfam" id="PF01022">
    <property type="entry name" value="HTH_5"/>
    <property type="match status" value="1"/>
</dbReference>
<dbReference type="AlphaFoldDB" id="A0A660S8M6"/>
<sequence>MNDMHFNLREKARIFKALSEERRLEILRYLSNKEFCVGDVAQNFNMSASVASHHLKVLESVHLITRRKEGRNVIFKVNSKLLKGLFEEIFEFLEINIEDLN</sequence>
<dbReference type="SMART" id="SM00418">
    <property type="entry name" value="HTH_ARSR"/>
    <property type="match status" value="1"/>
</dbReference>
<dbReference type="Gene3D" id="1.10.10.10">
    <property type="entry name" value="Winged helix-like DNA-binding domain superfamily/Winged helix DNA-binding domain"/>
    <property type="match status" value="1"/>
</dbReference>
<dbReference type="InterPro" id="IPR036390">
    <property type="entry name" value="WH_DNA-bd_sf"/>
</dbReference>
<dbReference type="PRINTS" id="PR00778">
    <property type="entry name" value="HTHARSR"/>
</dbReference>
<dbReference type="CDD" id="cd00090">
    <property type="entry name" value="HTH_ARSR"/>
    <property type="match status" value="1"/>
</dbReference>
<dbReference type="InterPro" id="IPR018334">
    <property type="entry name" value="ArsR_HTH"/>
</dbReference>
<dbReference type="GO" id="GO:0003700">
    <property type="term" value="F:DNA-binding transcription factor activity"/>
    <property type="evidence" value="ECO:0007669"/>
    <property type="project" value="InterPro"/>
</dbReference>
<dbReference type="PROSITE" id="PS50987">
    <property type="entry name" value="HTH_ARSR_2"/>
    <property type="match status" value="1"/>
</dbReference>
<keyword evidence="2" id="KW-0238">DNA-binding</keyword>
<organism evidence="5 6">
    <name type="scientific">candidate division TA06 bacterium</name>
    <dbReference type="NCBI Taxonomy" id="2250710"/>
    <lineage>
        <taxon>Bacteria</taxon>
        <taxon>Bacteria division TA06</taxon>
    </lineage>
</organism>
<dbReference type="Proteomes" id="UP000282321">
    <property type="component" value="Unassembled WGS sequence"/>
</dbReference>
<dbReference type="InterPro" id="IPR011991">
    <property type="entry name" value="ArsR-like_HTH"/>
</dbReference>
<dbReference type="InterPro" id="IPR036388">
    <property type="entry name" value="WH-like_DNA-bd_sf"/>
</dbReference>
<reference evidence="5 6" key="1">
    <citation type="submission" date="2018-06" db="EMBL/GenBank/DDBJ databases">
        <title>Extensive metabolic versatility and redundancy in microbially diverse, dynamic hydrothermal sediments.</title>
        <authorList>
            <person name="Dombrowski N."/>
            <person name="Teske A."/>
            <person name="Baker B.J."/>
        </authorList>
    </citation>
    <scope>NUCLEOTIDE SEQUENCE [LARGE SCALE GENOMIC DNA]</scope>
    <source>
        <strain evidence="5">B35_G9</strain>
    </source>
</reference>
<name>A0A660S8M6_UNCT6</name>
<dbReference type="NCBIfam" id="NF033788">
    <property type="entry name" value="HTH_metalloreg"/>
    <property type="match status" value="1"/>
</dbReference>
<accession>A0A660S8M6</accession>
<keyword evidence="3" id="KW-0804">Transcription</keyword>
<dbReference type="GO" id="GO:0003677">
    <property type="term" value="F:DNA binding"/>
    <property type="evidence" value="ECO:0007669"/>
    <property type="project" value="UniProtKB-KW"/>
</dbReference>
<evidence type="ECO:0000313" key="5">
    <source>
        <dbReference type="EMBL" id="RKX66681.1"/>
    </source>
</evidence>
<evidence type="ECO:0000256" key="3">
    <source>
        <dbReference type="ARBA" id="ARBA00023163"/>
    </source>
</evidence>
<dbReference type="PANTHER" id="PTHR33154">
    <property type="entry name" value="TRANSCRIPTIONAL REGULATOR, ARSR FAMILY"/>
    <property type="match status" value="1"/>
</dbReference>
<protein>
    <submittedName>
        <fullName evidence="5">ArsR family transcriptional regulator</fullName>
    </submittedName>
</protein>
<comment type="caution">
    <text evidence="5">The sequence shown here is derived from an EMBL/GenBank/DDBJ whole genome shotgun (WGS) entry which is preliminary data.</text>
</comment>
<dbReference type="PANTHER" id="PTHR33154:SF33">
    <property type="entry name" value="TRANSCRIPTIONAL REPRESSOR SDPR"/>
    <property type="match status" value="1"/>
</dbReference>
<keyword evidence="1" id="KW-0805">Transcription regulation</keyword>
<dbReference type="PROSITE" id="PS00846">
    <property type="entry name" value="HTH_ARSR_1"/>
    <property type="match status" value="1"/>
</dbReference>
<evidence type="ECO:0000256" key="2">
    <source>
        <dbReference type="ARBA" id="ARBA00023125"/>
    </source>
</evidence>
<dbReference type="InterPro" id="IPR051081">
    <property type="entry name" value="HTH_MetalResp_TranReg"/>
</dbReference>
<gene>
    <name evidence="5" type="ORF">DRP44_03530</name>
</gene>
<dbReference type="InterPro" id="IPR001845">
    <property type="entry name" value="HTH_ArsR_DNA-bd_dom"/>
</dbReference>
<evidence type="ECO:0000313" key="6">
    <source>
        <dbReference type="Proteomes" id="UP000282321"/>
    </source>
</evidence>